<dbReference type="GO" id="GO:0016491">
    <property type="term" value="F:oxidoreductase activity"/>
    <property type="evidence" value="ECO:0007669"/>
    <property type="project" value="InterPro"/>
</dbReference>
<evidence type="ECO:0000256" key="1">
    <source>
        <dbReference type="ARBA" id="ARBA00005986"/>
    </source>
</evidence>
<feature type="region of interest" description="Disordered" evidence="2">
    <location>
        <begin position="50"/>
        <end position="75"/>
    </location>
</feature>
<dbReference type="SUPFAM" id="SSF54909">
    <property type="entry name" value="Dimeric alpha+beta barrel"/>
    <property type="match status" value="1"/>
</dbReference>
<protein>
    <recommendedName>
        <fullName evidence="3">EthD domain-containing protein</fullName>
    </recommendedName>
</protein>
<feature type="compositionally biased region" description="Low complexity" evidence="2">
    <location>
        <begin position="51"/>
        <end position="68"/>
    </location>
</feature>
<proteinExistence type="inferred from homology"/>
<dbReference type="STRING" id="1448318.A0A319FE39"/>
<sequence>MPYKILLLAHRNPTLPPSSFHTYYETHIELVKRLTGNDFPLSHRRSYIARTSTSSISSSSSSSSPPSSDDLNATHPATILFGQQASFPFDAIAELTFEDRGAFERFTARVQEPENARLIAEDEERWSDRGRLGIVVLGEVVETRR</sequence>
<dbReference type="Pfam" id="PF07110">
    <property type="entry name" value="EthD"/>
    <property type="match status" value="1"/>
</dbReference>
<evidence type="ECO:0000259" key="3">
    <source>
        <dbReference type="Pfam" id="PF07110"/>
    </source>
</evidence>
<evidence type="ECO:0000313" key="4">
    <source>
        <dbReference type="EMBL" id="PYI04803.1"/>
    </source>
</evidence>
<evidence type="ECO:0000313" key="5">
    <source>
        <dbReference type="Proteomes" id="UP000248423"/>
    </source>
</evidence>
<dbReference type="EMBL" id="KZ826365">
    <property type="protein sequence ID" value="PYI04803.1"/>
    <property type="molecule type" value="Genomic_DNA"/>
</dbReference>
<gene>
    <name evidence="4" type="ORF">BO78DRAFT_388291</name>
</gene>
<dbReference type="AlphaFoldDB" id="A0A319FE39"/>
<accession>A0A319FE39</accession>
<reference evidence="4 5" key="1">
    <citation type="submission" date="2018-02" db="EMBL/GenBank/DDBJ databases">
        <title>The genomes of Aspergillus section Nigri reveals drivers in fungal speciation.</title>
        <authorList>
            <consortium name="DOE Joint Genome Institute"/>
            <person name="Vesth T.C."/>
            <person name="Nybo J."/>
            <person name="Theobald S."/>
            <person name="Brandl J."/>
            <person name="Frisvad J.C."/>
            <person name="Nielsen K.F."/>
            <person name="Lyhne E.K."/>
            <person name="Kogle M.E."/>
            <person name="Kuo A."/>
            <person name="Riley R."/>
            <person name="Clum A."/>
            <person name="Nolan M."/>
            <person name="Lipzen A."/>
            <person name="Salamov A."/>
            <person name="Henrissat B."/>
            <person name="Wiebenga A."/>
            <person name="De vries R.P."/>
            <person name="Grigoriev I.V."/>
            <person name="Mortensen U.H."/>
            <person name="Andersen M.R."/>
            <person name="Baker S.E."/>
        </authorList>
    </citation>
    <scope>NUCLEOTIDE SEQUENCE [LARGE SCALE GENOMIC DNA]</scope>
    <source>
        <strain evidence="4 5">CBS 121057</strain>
    </source>
</reference>
<comment type="similarity">
    <text evidence="1">Belongs to the tpcK family.</text>
</comment>
<name>A0A319FE39_ASPSB</name>
<organism evidence="4 5">
    <name type="scientific">Aspergillus sclerotiicarbonarius (strain CBS 121057 / IBT 28362)</name>
    <dbReference type="NCBI Taxonomy" id="1448318"/>
    <lineage>
        <taxon>Eukaryota</taxon>
        <taxon>Fungi</taxon>
        <taxon>Dikarya</taxon>
        <taxon>Ascomycota</taxon>
        <taxon>Pezizomycotina</taxon>
        <taxon>Eurotiomycetes</taxon>
        <taxon>Eurotiomycetidae</taxon>
        <taxon>Eurotiales</taxon>
        <taxon>Aspergillaceae</taxon>
        <taxon>Aspergillus</taxon>
        <taxon>Aspergillus subgen. Circumdati</taxon>
    </lineage>
</organism>
<evidence type="ECO:0000256" key="2">
    <source>
        <dbReference type="SAM" id="MobiDB-lite"/>
    </source>
</evidence>
<dbReference type="VEuPathDB" id="FungiDB:BO78DRAFT_388291"/>
<feature type="domain" description="EthD" evidence="3">
    <location>
        <begin position="13"/>
        <end position="129"/>
    </location>
</feature>
<dbReference type="InterPro" id="IPR011008">
    <property type="entry name" value="Dimeric_a/b-barrel"/>
</dbReference>
<dbReference type="OrthoDB" id="2519291at2759"/>
<dbReference type="InterPro" id="IPR009799">
    <property type="entry name" value="EthD_dom"/>
</dbReference>
<dbReference type="Gene3D" id="3.30.70.100">
    <property type="match status" value="1"/>
</dbReference>
<keyword evidence="5" id="KW-1185">Reference proteome</keyword>
<dbReference type="Proteomes" id="UP000248423">
    <property type="component" value="Unassembled WGS sequence"/>
</dbReference>